<feature type="region of interest" description="Disordered" evidence="4">
    <location>
        <begin position="16"/>
        <end position="103"/>
    </location>
</feature>
<dbReference type="RefSeq" id="WP_272003037.1">
    <property type="nucleotide sequence ID" value="NZ_JAQNDN010000019.1"/>
</dbReference>
<dbReference type="Proteomes" id="UP001217838">
    <property type="component" value="Unassembled WGS sequence"/>
</dbReference>
<evidence type="ECO:0000256" key="1">
    <source>
        <dbReference type="ARBA" id="ARBA00022729"/>
    </source>
</evidence>
<evidence type="ECO:0000313" key="5">
    <source>
        <dbReference type="EMBL" id="MDC0671994.1"/>
    </source>
</evidence>
<comment type="caution">
    <text evidence="5">The sequence shown here is derived from an EMBL/GenBank/DDBJ whole genome shotgun (WGS) entry which is preliminary data.</text>
</comment>
<evidence type="ECO:0000256" key="4">
    <source>
        <dbReference type="SAM" id="MobiDB-lite"/>
    </source>
</evidence>
<gene>
    <name evidence="5" type="ORF">POL58_29885</name>
</gene>
<sequence length="399" mass="42045">MPALIAGCLNNNVTVTTTVTDSGGDTSTATDSSGDASSSESGTEGSTTEGSTTAVSTTDAESTGDTTDSAGDSSDGTTTTGDTSTTGGDGTTDSPGEELPVCGDGVVAGAEECDDGNVFDGDGCSALCVAEPIKYAVISSHPGGSVAFSVFNLLANWLETKVTRPSLGVSKLYPAVSDRHVYVLADVGNEIHRYDMYSGEWQAWALAPAVTENTAGYLQWVGDGLCMGYWTVDFVHCHDGESWRTIDLTINPGLVSTWDPVENQLYVKTYKQFGFQVVDLDTDQIVRTILDASVTTELSFGAYAQGVFYTADGTGIYRFHSENGAKLNTMIPVVGTKHTGDFHPTNGKLYVVTDNGANVQSLIEYDPLTGAPTTLPKTFTFSSTTASLNLRFQRSAKKK</sequence>
<keyword evidence="1" id="KW-0732">Signal</keyword>
<organism evidence="5 6">
    <name type="scientific">Nannocystis radixulma</name>
    <dbReference type="NCBI Taxonomy" id="2995305"/>
    <lineage>
        <taxon>Bacteria</taxon>
        <taxon>Pseudomonadati</taxon>
        <taxon>Myxococcota</taxon>
        <taxon>Polyangia</taxon>
        <taxon>Nannocystales</taxon>
        <taxon>Nannocystaceae</taxon>
        <taxon>Nannocystis</taxon>
    </lineage>
</organism>
<evidence type="ECO:0000313" key="6">
    <source>
        <dbReference type="Proteomes" id="UP001217838"/>
    </source>
</evidence>
<feature type="compositionally biased region" description="Low complexity" evidence="4">
    <location>
        <begin position="16"/>
        <end position="94"/>
    </location>
</feature>
<dbReference type="NCBIfam" id="TIGR02232">
    <property type="entry name" value="myxo_disulf_rpt"/>
    <property type="match status" value="1"/>
</dbReference>
<keyword evidence="2" id="KW-0677">Repeat</keyword>
<accession>A0ABT5BCX8</accession>
<dbReference type="InterPro" id="IPR011044">
    <property type="entry name" value="Quino_amine_DH_bsu"/>
</dbReference>
<dbReference type="Pfam" id="PF13948">
    <property type="entry name" value="DUF4215"/>
    <property type="match status" value="1"/>
</dbReference>
<reference evidence="5 6" key="1">
    <citation type="submission" date="2022-11" db="EMBL/GenBank/DDBJ databases">
        <title>Minimal conservation of predation-associated metabolite biosynthetic gene clusters underscores biosynthetic potential of Myxococcota including descriptions for ten novel species: Archangium lansinium sp. nov., Myxococcus landrumus sp. nov., Nannocystis bai.</title>
        <authorList>
            <person name="Ahearne A."/>
            <person name="Stevens C."/>
            <person name="Dowd S."/>
        </authorList>
    </citation>
    <scope>NUCLEOTIDE SEQUENCE [LARGE SCALE GENOMIC DNA]</scope>
    <source>
        <strain evidence="5 6">NCELM</strain>
    </source>
</reference>
<name>A0ABT5BCX8_9BACT</name>
<dbReference type="SUPFAM" id="SSF50969">
    <property type="entry name" value="YVTN repeat-like/Quinoprotein amine dehydrogenase"/>
    <property type="match status" value="1"/>
</dbReference>
<dbReference type="EMBL" id="JAQNDN010000019">
    <property type="protein sequence ID" value="MDC0671994.1"/>
    <property type="molecule type" value="Genomic_DNA"/>
</dbReference>
<evidence type="ECO:0000256" key="3">
    <source>
        <dbReference type="ARBA" id="ARBA00023157"/>
    </source>
</evidence>
<proteinExistence type="predicted"/>
<protein>
    <submittedName>
        <fullName evidence="5">Myxococcus cysteine-rich repeat containing protein</fullName>
    </submittedName>
</protein>
<evidence type="ECO:0000256" key="2">
    <source>
        <dbReference type="ARBA" id="ARBA00022737"/>
    </source>
</evidence>
<keyword evidence="6" id="KW-1185">Reference proteome</keyword>
<keyword evidence="3" id="KW-1015">Disulfide bond</keyword>
<dbReference type="InterPro" id="IPR011936">
    <property type="entry name" value="Myxo_disulph_rpt"/>
</dbReference>